<sequence>MTSRNISGSADLTAKKLQQENVQLKQELEDLKTQYQQLLDEGKGETFDERRVNLLKAQVMQLERQVVLLAEGLSSHASRNLEVENALETLTDRLRSLLSCENYSPEVPMARAELTQLIEMCRDVRQRLHRNNKVTNVENLSMPCLLSVRNLTKQPVTLLDLCYGKTSNLNLQQVSALESKLSQLLKHLHGMRQTLCFILAPGPDPPEQARKILAPAVYARLLNHASRCNLALEECCPDLLTLSLIVPSAPWARVEQRVSQELTTENVLSVLPALPKGAPQQRARRAAEALVKTADYSRLKALQQVEALQAELEFHRSLYNLQIQYTEALIQGVRQAYQVFQENVAETLCAPLQEVLSCYSSLKTTASESALRDFLTVFKNSSEQIQEAVEALKPSQNQGDEALSRFGKEFFHSLEQLLIDCAEKRDRASRELESLKAEYEQAWESLRSLEKERREKGKGFSQHSQKSESGSAEGGEGGQVRTKNPTENKKAALLATSAGRGATHAALLQPKHSILKKALSVDVTAPTLEEGSSHHLQTAQRSPNHNRGKSPLRSKSVKVPVRPSWQT</sequence>
<keyword evidence="1" id="KW-0175">Coiled coil</keyword>
<evidence type="ECO:0000256" key="2">
    <source>
        <dbReference type="SAM" id="MobiDB-lite"/>
    </source>
</evidence>
<dbReference type="Proteomes" id="UP001369086">
    <property type="component" value="Unassembled WGS sequence"/>
</dbReference>
<reference evidence="3 4" key="1">
    <citation type="submission" date="2021-05" db="EMBL/GenBank/DDBJ databases">
        <authorList>
            <person name="Zahm M."/>
            <person name="Klopp C."/>
            <person name="Cabau C."/>
            <person name="Kuhl H."/>
            <person name="Suciu R."/>
            <person name="Ciorpac M."/>
            <person name="Holostenco D."/>
            <person name="Gessner J."/>
            <person name="Wuertz S."/>
            <person name="Hohne C."/>
            <person name="Stock M."/>
            <person name="Gislard M."/>
            <person name="Lluch J."/>
            <person name="Milhes M."/>
            <person name="Lampietro C."/>
            <person name="Lopez Roques C."/>
            <person name="Donnadieu C."/>
            <person name="Du K."/>
            <person name="Schartl M."/>
            <person name="Guiguen Y."/>
        </authorList>
    </citation>
    <scope>NUCLEOTIDE SEQUENCE [LARGE SCALE GENOMIC DNA]</scope>
    <source>
        <strain evidence="3">Hh-F2</strain>
        <tissue evidence="3">Blood</tissue>
    </source>
</reference>
<proteinExistence type="predicted"/>
<feature type="region of interest" description="Disordered" evidence="2">
    <location>
        <begin position="526"/>
        <end position="567"/>
    </location>
</feature>
<feature type="compositionally biased region" description="Basic residues" evidence="2">
    <location>
        <begin position="544"/>
        <end position="556"/>
    </location>
</feature>
<feature type="coiled-coil region" evidence="1">
    <location>
        <begin position="14"/>
        <end position="45"/>
    </location>
</feature>
<accession>A0ABR1A5X3</accession>
<feature type="coiled-coil region" evidence="1">
    <location>
        <begin position="418"/>
        <end position="452"/>
    </location>
</feature>
<keyword evidence="4" id="KW-1185">Reference proteome</keyword>
<organism evidence="3 4">
    <name type="scientific">Huso huso</name>
    <name type="common">Beluga</name>
    <name type="synonym">Acipenser huso</name>
    <dbReference type="NCBI Taxonomy" id="61971"/>
    <lineage>
        <taxon>Eukaryota</taxon>
        <taxon>Metazoa</taxon>
        <taxon>Chordata</taxon>
        <taxon>Craniata</taxon>
        <taxon>Vertebrata</taxon>
        <taxon>Euteleostomi</taxon>
        <taxon>Actinopterygii</taxon>
        <taxon>Chondrostei</taxon>
        <taxon>Acipenseriformes</taxon>
        <taxon>Acipenseridae</taxon>
        <taxon>Huso</taxon>
    </lineage>
</organism>
<evidence type="ECO:0000256" key="1">
    <source>
        <dbReference type="SAM" id="Coils"/>
    </source>
</evidence>
<name>A0ABR1A5X3_HUSHU</name>
<evidence type="ECO:0000313" key="3">
    <source>
        <dbReference type="EMBL" id="KAK6492487.1"/>
    </source>
</evidence>
<protein>
    <submittedName>
        <fullName evidence="3">Uncharacterized protein</fullName>
    </submittedName>
</protein>
<gene>
    <name evidence="3" type="ORF">HHUSO_G1842</name>
</gene>
<comment type="caution">
    <text evidence="3">The sequence shown here is derived from an EMBL/GenBank/DDBJ whole genome shotgun (WGS) entry which is preliminary data.</text>
</comment>
<dbReference type="EMBL" id="JAHFZB010000002">
    <property type="protein sequence ID" value="KAK6492487.1"/>
    <property type="molecule type" value="Genomic_DNA"/>
</dbReference>
<evidence type="ECO:0000313" key="4">
    <source>
        <dbReference type="Proteomes" id="UP001369086"/>
    </source>
</evidence>
<feature type="compositionally biased region" description="Polar residues" evidence="2">
    <location>
        <begin position="534"/>
        <end position="543"/>
    </location>
</feature>
<feature type="region of interest" description="Disordered" evidence="2">
    <location>
        <begin position="453"/>
        <end position="487"/>
    </location>
</feature>